<dbReference type="GeneID" id="106457043"/>
<dbReference type="SUPFAM" id="SSF111418">
    <property type="entry name" value="Hormone receptor domain"/>
    <property type="match status" value="1"/>
</dbReference>
<keyword evidence="8" id="KW-0675">Receptor</keyword>
<keyword evidence="4 11" id="KW-0812">Transmembrane</keyword>
<dbReference type="InterPro" id="IPR001879">
    <property type="entry name" value="GPCR_2_extracellular_dom"/>
</dbReference>
<dbReference type="Gene3D" id="1.20.1070.10">
    <property type="entry name" value="Rhodopsin 7-helix transmembrane proteins"/>
    <property type="match status" value="1"/>
</dbReference>
<keyword evidence="10" id="KW-0807">Transducer</keyword>
<dbReference type="PROSITE" id="PS00650">
    <property type="entry name" value="G_PROTEIN_RECEP_F2_2"/>
    <property type="match status" value="1"/>
</dbReference>
<dbReference type="PRINTS" id="PR01127">
    <property type="entry name" value="DIUHORMONER"/>
</dbReference>
<gene>
    <name evidence="15" type="primary">LOC106457043</name>
</gene>
<proteinExistence type="inferred from homology"/>
<comment type="subcellular location">
    <subcellularLocation>
        <location evidence="1">Cell membrane</location>
        <topology evidence="1">Multi-pass membrane protein</topology>
    </subcellularLocation>
</comment>
<evidence type="ECO:0000256" key="3">
    <source>
        <dbReference type="ARBA" id="ARBA00022475"/>
    </source>
</evidence>
<feature type="transmembrane region" description="Helical" evidence="11">
    <location>
        <begin position="353"/>
        <end position="375"/>
    </location>
</feature>
<dbReference type="Pfam" id="PF02793">
    <property type="entry name" value="HRM"/>
    <property type="match status" value="1"/>
</dbReference>
<feature type="domain" description="G-protein coupled receptors family 2 profile 1" evidence="12">
    <location>
        <begin position="29"/>
        <end position="108"/>
    </location>
</feature>
<evidence type="ECO:0000256" key="10">
    <source>
        <dbReference type="ARBA" id="ARBA00023224"/>
    </source>
</evidence>
<feature type="transmembrane region" description="Helical" evidence="11">
    <location>
        <begin position="233"/>
        <end position="254"/>
    </location>
</feature>
<evidence type="ECO:0000256" key="11">
    <source>
        <dbReference type="SAM" id="Phobius"/>
    </source>
</evidence>
<dbReference type="PROSITE" id="PS50261">
    <property type="entry name" value="G_PROTEIN_RECEP_F2_4"/>
    <property type="match status" value="1"/>
</dbReference>
<dbReference type="Proteomes" id="UP000694941">
    <property type="component" value="Unplaced"/>
</dbReference>
<evidence type="ECO:0000256" key="5">
    <source>
        <dbReference type="ARBA" id="ARBA00022989"/>
    </source>
</evidence>
<dbReference type="InterPro" id="IPR000832">
    <property type="entry name" value="GPCR_2_secretin-like"/>
</dbReference>
<feature type="transmembrane region" description="Helical" evidence="11">
    <location>
        <begin position="199"/>
        <end position="221"/>
    </location>
</feature>
<evidence type="ECO:0000256" key="9">
    <source>
        <dbReference type="ARBA" id="ARBA00023180"/>
    </source>
</evidence>
<sequence length="432" mass="48845">MGLKTTNFTSNRTVHASIEDITDLTPELECYLSDTLIQKTGNVSLYCNAVWDGISCWPPTPGGQIVEISCFEELNEIAYDRSQNATRLCLENGTWASRADYSRCQPLLIDEEYIQGLGIGVDATHIYYAGYGISLIASIIAFWIFLYFKELRCLRNIIHANLIGTFILCDLTWILAASIDTTPNTSSPGAKASCILVVILTYSMGTNFFWMFVEGLYLFVLVVRTFSTEGVKFYIYALIGWGIPAMIVIIWSPVKAHFSSNVTEEFLPLECPWKNKDNYDFIFIVPVISVLAGNLYFLGRIMWVLITKLRVRSTVEHQQYRKAAKALLVLVPLLGVTYVLVIVTPTHKTARLVFTYIQATLLSIQGFAVSLLYCFMNAEVRNTLNYHLERWRTLRNVGGRRSRTVSARSNCFGESMKTFTTDTRESCTNFST</sequence>
<feature type="transmembrane region" description="Helical" evidence="11">
    <location>
        <begin position="160"/>
        <end position="179"/>
    </location>
</feature>
<dbReference type="SUPFAM" id="SSF81321">
    <property type="entry name" value="Family A G protein-coupled receptor-like"/>
    <property type="match status" value="1"/>
</dbReference>
<dbReference type="PANTHER" id="PTHR45620:SF15">
    <property type="entry name" value="DIURETIC HORMONE 44 RECEPTOR 1-RELATED"/>
    <property type="match status" value="1"/>
</dbReference>
<evidence type="ECO:0000256" key="4">
    <source>
        <dbReference type="ARBA" id="ARBA00022692"/>
    </source>
</evidence>
<dbReference type="SMART" id="SM00008">
    <property type="entry name" value="HormR"/>
    <property type="match status" value="1"/>
</dbReference>
<evidence type="ECO:0000259" key="12">
    <source>
        <dbReference type="PROSITE" id="PS50227"/>
    </source>
</evidence>
<dbReference type="PROSITE" id="PS50227">
    <property type="entry name" value="G_PROTEIN_RECEP_F2_3"/>
    <property type="match status" value="1"/>
</dbReference>
<evidence type="ECO:0000313" key="15">
    <source>
        <dbReference type="RefSeq" id="XP_013771881.1"/>
    </source>
</evidence>
<keyword evidence="5 11" id="KW-1133">Transmembrane helix</keyword>
<dbReference type="PANTHER" id="PTHR45620">
    <property type="entry name" value="PDF RECEPTOR-LIKE PROTEIN-RELATED"/>
    <property type="match status" value="1"/>
</dbReference>
<feature type="transmembrane region" description="Helical" evidence="11">
    <location>
        <begin position="126"/>
        <end position="148"/>
    </location>
</feature>
<feature type="transmembrane region" description="Helical" evidence="11">
    <location>
        <begin position="281"/>
        <end position="306"/>
    </location>
</feature>
<dbReference type="PRINTS" id="PR00249">
    <property type="entry name" value="GPCRSECRETIN"/>
</dbReference>
<dbReference type="RefSeq" id="XP_013771881.1">
    <property type="nucleotide sequence ID" value="XM_013916427.2"/>
</dbReference>
<dbReference type="InterPro" id="IPR017981">
    <property type="entry name" value="GPCR_2-like_7TM"/>
</dbReference>
<evidence type="ECO:0000256" key="1">
    <source>
        <dbReference type="ARBA" id="ARBA00004651"/>
    </source>
</evidence>
<dbReference type="InterPro" id="IPR050332">
    <property type="entry name" value="GPCR_2"/>
</dbReference>
<reference evidence="15" key="1">
    <citation type="submission" date="2025-08" db="UniProtKB">
        <authorList>
            <consortium name="RefSeq"/>
        </authorList>
    </citation>
    <scope>IDENTIFICATION</scope>
    <source>
        <tissue evidence="15">Muscle</tissue>
    </source>
</reference>
<evidence type="ECO:0000256" key="6">
    <source>
        <dbReference type="ARBA" id="ARBA00023040"/>
    </source>
</evidence>
<accession>A0ABM1AZS9</accession>
<keyword evidence="7 11" id="KW-0472">Membrane</keyword>
<evidence type="ECO:0000259" key="13">
    <source>
        <dbReference type="PROSITE" id="PS50261"/>
    </source>
</evidence>
<feature type="domain" description="G-protein coupled receptors family 2 profile 2" evidence="13">
    <location>
        <begin position="123"/>
        <end position="377"/>
    </location>
</feature>
<feature type="transmembrane region" description="Helical" evidence="11">
    <location>
        <begin position="327"/>
        <end position="347"/>
    </location>
</feature>
<keyword evidence="9" id="KW-0325">Glycoprotein</keyword>
<dbReference type="InterPro" id="IPR002001">
    <property type="entry name" value="GPCR_2_diuretic_rcpt"/>
</dbReference>
<evidence type="ECO:0000313" key="14">
    <source>
        <dbReference type="Proteomes" id="UP000694941"/>
    </source>
</evidence>
<dbReference type="InterPro" id="IPR017983">
    <property type="entry name" value="GPCR_2_secretin-like_CS"/>
</dbReference>
<keyword evidence="14" id="KW-1185">Reference proteome</keyword>
<dbReference type="Gene3D" id="4.10.1240.10">
    <property type="entry name" value="GPCR, family 2, extracellular hormone receptor domain"/>
    <property type="match status" value="1"/>
</dbReference>
<protein>
    <submittedName>
        <fullName evidence="15">Diuretic hormone receptor-like</fullName>
    </submittedName>
</protein>
<evidence type="ECO:0000256" key="7">
    <source>
        <dbReference type="ARBA" id="ARBA00023136"/>
    </source>
</evidence>
<comment type="similarity">
    <text evidence="2">Belongs to the G-protein coupled receptor 2 family.</text>
</comment>
<organism evidence="14 15">
    <name type="scientific">Limulus polyphemus</name>
    <name type="common">Atlantic horseshoe crab</name>
    <dbReference type="NCBI Taxonomy" id="6850"/>
    <lineage>
        <taxon>Eukaryota</taxon>
        <taxon>Metazoa</taxon>
        <taxon>Ecdysozoa</taxon>
        <taxon>Arthropoda</taxon>
        <taxon>Chelicerata</taxon>
        <taxon>Merostomata</taxon>
        <taxon>Xiphosura</taxon>
        <taxon>Limulidae</taxon>
        <taxon>Limulus</taxon>
    </lineage>
</organism>
<evidence type="ECO:0000256" key="2">
    <source>
        <dbReference type="ARBA" id="ARBA00005314"/>
    </source>
</evidence>
<dbReference type="Pfam" id="PF00002">
    <property type="entry name" value="7tm_2"/>
    <property type="match status" value="1"/>
</dbReference>
<dbReference type="InterPro" id="IPR036445">
    <property type="entry name" value="GPCR_2_extracell_dom_sf"/>
</dbReference>
<keyword evidence="3" id="KW-1003">Cell membrane</keyword>
<evidence type="ECO:0000256" key="8">
    <source>
        <dbReference type="ARBA" id="ARBA00023170"/>
    </source>
</evidence>
<keyword evidence="6" id="KW-0297">G-protein coupled receptor</keyword>
<name>A0ABM1AZS9_LIMPO</name>